<proteinExistence type="predicted"/>
<protein>
    <recommendedName>
        <fullName evidence="3">Methyltransferase type 11 domain-containing protein</fullName>
    </recommendedName>
</protein>
<evidence type="ECO:0000313" key="1">
    <source>
        <dbReference type="EMBL" id="RLN40007.1"/>
    </source>
</evidence>
<dbReference type="SUPFAM" id="SSF53335">
    <property type="entry name" value="S-adenosyl-L-methionine-dependent methyltransferases"/>
    <property type="match status" value="1"/>
</dbReference>
<reference evidence="2" key="1">
    <citation type="journal article" date="2019" name="Nat. Commun.">
        <title>The genome of broomcorn millet.</title>
        <authorList>
            <person name="Zou C."/>
            <person name="Miki D."/>
            <person name="Li D."/>
            <person name="Tang Q."/>
            <person name="Xiao L."/>
            <person name="Rajput S."/>
            <person name="Deng P."/>
            <person name="Jia W."/>
            <person name="Huang R."/>
            <person name="Zhang M."/>
            <person name="Sun Y."/>
            <person name="Hu J."/>
            <person name="Fu X."/>
            <person name="Schnable P.S."/>
            <person name="Li F."/>
            <person name="Zhang H."/>
            <person name="Feng B."/>
            <person name="Zhu X."/>
            <person name="Liu R."/>
            <person name="Schnable J.C."/>
            <person name="Zhu J.-K."/>
            <person name="Zhang H."/>
        </authorList>
    </citation>
    <scope>NUCLEOTIDE SEQUENCE [LARGE SCALE GENOMIC DNA]</scope>
</reference>
<dbReference type="Proteomes" id="UP000275267">
    <property type="component" value="Unassembled WGS sequence"/>
</dbReference>
<keyword evidence="2" id="KW-1185">Reference proteome</keyword>
<dbReference type="AlphaFoldDB" id="A0A3L6TI33"/>
<organism evidence="1 2">
    <name type="scientific">Panicum miliaceum</name>
    <name type="common">Proso millet</name>
    <name type="synonym">Broomcorn millet</name>
    <dbReference type="NCBI Taxonomy" id="4540"/>
    <lineage>
        <taxon>Eukaryota</taxon>
        <taxon>Viridiplantae</taxon>
        <taxon>Streptophyta</taxon>
        <taxon>Embryophyta</taxon>
        <taxon>Tracheophyta</taxon>
        <taxon>Spermatophyta</taxon>
        <taxon>Magnoliopsida</taxon>
        <taxon>Liliopsida</taxon>
        <taxon>Poales</taxon>
        <taxon>Poaceae</taxon>
        <taxon>PACMAD clade</taxon>
        <taxon>Panicoideae</taxon>
        <taxon>Panicodae</taxon>
        <taxon>Paniceae</taxon>
        <taxon>Panicinae</taxon>
        <taxon>Panicum</taxon>
        <taxon>Panicum sect. Panicum</taxon>
    </lineage>
</organism>
<dbReference type="InterPro" id="IPR050508">
    <property type="entry name" value="Methyltransf_Superfamily"/>
</dbReference>
<comment type="caution">
    <text evidence="1">The sequence shown here is derived from an EMBL/GenBank/DDBJ whole genome shotgun (WGS) entry which is preliminary data.</text>
</comment>
<dbReference type="EMBL" id="PQIB02000001">
    <property type="protein sequence ID" value="RLN40007.1"/>
    <property type="molecule type" value="Genomic_DNA"/>
</dbReference>
<name>A0A3L6TI33_PANMI</name>
<evidence type="ECO:0000313" key="2">
    <source>
        <dbReference type="Proteomes" id="UP000275267"/>
    </source>
</evidence>
<dbReference type="InterPro" id="IPR029063">
    <property type="entry name" value="SAM-dependent_MTases_sf"/>
</dbReference>
<sequence length="151" mass="16734">MSIAKRAIPEATSIEQANQIVRGSWLNAIEEHHLKYSGNCEINDILDIGCSVGVSTIYLAEKFPSAQAVDALIPSQANHVHRLPSDSLDLVSLAYVELSPVLFTPMKSTEPFLDEYYMLDLEETLKQVGFVNVCSILTDPRHRTVTATVPY</sequence>
<evidence type="ECO:0008006" key="3">
    <source>
        <dbReference type="Google" id="ProtNLM"/>
    </source>
</evidence>
<dbReference type="GO" id="GO:0008168">
    <property type="term" value="F:methyltransferase activity"/>
    <property type="evidence" value="ECO:0007669"/>
    <property type="project" value="TreeGrafter"/>
</dbReference>
<dbReference type="OrthoDB" id="2013972at2759"/>
<accession>A0A3L6TI33</accession>
<dbReference type="PANTHER" id="PTHR42912:SF80">
    <property type="entry name" value="METHYLTRANSFERASE DOMAIN-CONTAINING PROTEIN"/>
    <property type="match status" value="1"/>
</dbReference>
<dbReference type="STRING" id="4540.A0A3L6TI33"/>
<gene>
    <name evidence="1" type="ORF">C2845_PM01G46040</name>
</gene>
<dbReference type="PANTHER" id="PTHR42912">
    <property type="entry name" value="METHYLTRANSFERASE"/>
    <property type="match status" value="1"/>
</dbReference>